<gene>
    <name evidence="2" type="ORF">MA20_36655</name>
</gene>
<dbReference type="AlphaFoldDB" id="A0A0A3XNM6"/>
<dbReference type="EMBL" id="JRPN01000028">
    <property type="protein sequence ID" value="KGT74884.1"/>
    <property type="molecule type" value="Genomic_DNA"/>
</dbReference>
<reference evidence="2 3" key="1">
    <citation type="submission" date="2014-09" db="EMBL/GenBank/DDBJ databases">
        <title>Draft genome of Bradyrhizobium japonicum Is-34.</title>
        <authorList>
            <person name="Tsurumaru H."/>
            <person name="Yamakawa T."/>
            <person name="Hashimoto S."/>
            <person name="Okizaki K."/>
            <person name="Kanesaki Y."/>
            <person name="Yoshikawa H."/>
            <person name="Yajima S."/>
        </authorList>
    </citation>
    <scope>NUCLEOTIDE SEQUENCE [LARGE SCALE GENOMIC DNA]</scope>
    <source>
        <strain evidence="2 3">Is-34</strain>
    </source>
</reference>
<evidence type="ECO:0000313" key="2">
    <source>
        <dbReference type="EMBL" id="KGT74884.1"/>
    </source>
</evidence>
<organism evidence="2 3">
    <name type="scientific">Bradyrhizobium japonicum</name>
    <dbReference type="NCBI Taxonomy" id="375"/>
    <lineage>
        <taxon>Bacteria</taxon>
        <taxon>Pseudomonadati</taxon>
        <taxon>Pseudomonadota</taxon>
        <taxon>Alphaproteobacteria</taxon>
        <taxon>Hyphomicrobiales</taxon>
        <taxon>Nitrobacteraceae</taxon>
        <taxon>Bradyrhizobium</taxon>
    </lineage>
</organism>
<comment type="caution">
    <text evidence="2">The sequence shown here is derived from an EMBL/GenBank/DDBJ whole genome shotgun (WGS) entry which is preliminary data.</text>
</comment>
<keyword evidence="1" id="KW-0812">Transmembrane</keyword>
<dbReference type="Proteomes" id="UP000030377">
    <property type="component" value="Unassembled WGS sequence"/>
</dbReference>
<evidence type="ECO:0000256" key="1">
    <source>
        <dbReference type="SAM" id="Phobius"/>
    </source>
</evidence>
<name>A0A0A3XNM6_BRAJP</name>
<keyword evidence="1" id="KW-1133">Transmembrane helix</keyword>
<keyword evidence="1" id="KW-0472">Membrane</keyword>
<evidence type="ECO:0000313" key="3">
    <source>
        <dbReference type="Proteomes" id="UP000030377"/>
    </source>
</evidence>
<accession>A0A0A3XNM6</accession>
<sequence length="63" mass="6997">MSEDNSPPRTFKGLLRWATTPPQAWGVYLLAIMLVWLLSFYAGTLKPKKTPDVSPPPVTAPRS</sequence>
<proteinExistence type="predicted"/>
<feature type="transmembrane region" description="Helical" evidence="1">
    <location>
        <begin position="25"/>
        <end position="43"/>
    </location>
</feature>
<protein>
    <submittedName>
        <fullName evidence="2">Uncharacterized protein</fullName>
    </submittedName>
</protein>
<dbReference type="RefSeq" id="WP_028155090.1">
    <property type="nucleotide sequence ID" value="NZ_JANUDC010000001.1"/>
</dbReference>
<dbReference type="STRING" id="375.BKD09_RS24235"/>